<organism evidence="3 4">
    <name type="scientific">Amylocarpus encephaloides</name>
    <dbReference type="NCBI Taxonomy" id="45428"/>
    <lineage>
        <taxon>Eukaryota</taxon>
        <taxon>Fungi</taxon>
        <taxon>Dikarya</taxon>
        <taxon>Ascomycota</taxon>
        <taxon>Pezizomycotina</taxon>
        <taxon>Leotiomycetes</taxon>
        <taxon>Helotiales</taxon>
        <taxon>Helotiales incertae sedis</taxon>
        <taxon>Amylocarpus</taxon>
    </lineage>
</organism>
<feature type="region of interest" description="Disordered" evidence="1">
    <location>
        <begin position="52"/>
        <end position="127"/>
    </location>
</feature>
<dbReference type="Proteomes" id="UP000824998">
    <property type="component" value="Unassembled WGS sequence"/>
</dbReference>
<dbReference type="EMBL" id="MU251430">
    <property type="protein sequence ID" value="KAG9235505.1"/>
    <property type="molecule type" value="Genomic_DNA"/>
</dbReference>
<feature type="domain" description="DUF2423" evidence="2">
    <location>
        <begin position="1"/>
        <end position="44"/>
    </location>
</feature>
<name>A0A9P7YLY7_9HELO</name>
<evidence type="ECO:0000259" key="2">
    <source>
        <dbReference type="Pfam" id="PF10338"/>
    </source>
</evidence>
<dbReference type="InterPro" id="IPR019434">
    <property type="entry name" value="DUF2423"/>
</dbReference>
<gene>
    <name evidence="3" type="ORF">BJ875DRAFT_458898</name>
</gene>
<dbReference type="AlphaFoldDB" id="A0A9P7YLY7"/>
<accession>A0A9P7YLY7</accession>
<proteinExistence type="predicted"/>
<comment type="caution">
    <text evidence="3">The sequence shown here is derived from an EMBL/GenBank/DDBJ whole genome shotgun (WGS) entry which is preliminary data.</text>
</comment>
<evidence type="ECO:0000313" key="4">
    <source>
        <dbReference type="Proteomes" id="UP000824998"/>
    </source>
</evidence>
<feature type="compositionally biased region" description="Basic residues" evidence="1">
    <location>
        <begin position="114"/>
        <end position="127"/>
    </location>
</feature>
<evidence type="ECO:0000313" key="3">
    <source>
        <dbReference type="EMBL" id="KAG9235505.1"/>
    </source>
</evidence>
<dbReference type="PANTHER" id="PTHR28219">
    <property type="entry name" value="UPF0642 PROTEIN YBL028C"/>
    <property type="match status" value="1"/>
</dbReference>
<dbReference type="Pfam" id="PF10338">
    <property type="entry name" value="YBL028C_N"/>
    <property type="match status" value="1"/>
</dbReference>
<dbReference type="GO" id="GO:0030687">
    <property type="term" value="C:preribosome, large subunit precursor"/>
    <property type="evidence" value="ECO:0007669"/>
    <property type="project" value="TreeGrafter"/>
</dbReference>
<keyword evidence="4" id="KW-1185">Reference proteome</keyword>
<dbReference type="PANTHER" id="PTHR28219:SF1">
    <property type="entry name" value="UPF0642 PROTEIN YBL028C"/>
    <property type="match status" value="1"/>
</dbReference>
<evidence type="ECO:0000256" key="1">
    <source>
        <dbReference type="SAM" id="MobiDB-lite"/>
    </source>
</evidence>
<protein>
    <recommendedName>
        <fullName evidence="2">DUF2423 domain-containing protein</fullName>
    </recommendedName>
</protein>
<sequence>MAKGARASVRKANNARLKQMVFGPVEAARNERLSAMLLELASQPKPTAVEEISMAEGGDASKSDDVDTVADSTPAEAMDVAQDGSKPTPSKKGRVEKRRHKSGGRASIVFPKYKNGKRVGKPAQKRK</sequence>
<dbReference type="OrthoDB" id="4087970at2759"/>
<feature type="compositionally biased region" description="Basic residues" evidence="1">
    <location>
        <begin position="89"/>
        <end position="103"/>
    </location>
</feature>
<reference evidence="3" key="1">
    <citation type="journal article" date="2021" name="IMA Fungus">
        <title>Genomic characterization of three marine fungi, including Emericellopsis atlantica sp. nov. with signatures of a generalist lifestyle and marine biomass degradation.</title>
        <authorList>
            <person name="Hagestad O.C."/>
            <person name="Hou L."/>
            <person name="Andersen J.H."/>
            <person name="Hansen E.H."/>
            <person name="Altermark B."/>
            <person name="Li C."/>
            <person name="Kuhnert E."/>
            <person name="Cox R.J."/>
            <person name="Crous P.W."/>
            <person name="Spatafora J.W."/>
            <person name="Lail K."/>
            <person name="Amirebrahimi M."/>
            <person name="Lipzen A."/>
            <person name="Pangilinan J."/>
            <person name="Andreopoulos W."/>
            <person name="Hayes R.D."/>
            <person name="Ng V."/>
            <person name="Grigoriev I.V."/>
            <person name="Jackson S.A."/>
            <person name="Sutton T.D.S."/>
            <person name="Dobson A.D.W."/>
            <person name="Rama T."/>
        </authorList>
    </citation>
    <scope>NUCLEOTIDE SEQUENCE</scope>
    <source>
        <strain evidence="3">TRa018bII</strain>
    </source>
</reference>